<dbReference type="InterPro" id="IPR035897">
    <property type="entry name" value="Toll_tir_struct_dom_sf"/>
</dbReference>
<dbReference type="InterPro" id="IPR000157">
    <property type="entry name" value="TIR_dom"/>
</dbReference>
<dbReference type="Pfam" id="PF13676">
    <property type="entry name" value="TIR_2"/>
    <property type="match status" value="1"/>
</dbReference>
<keyword evidence="2" id="KW-0812">Transmembrane</keyword>
<dbReference type="Gene3D" id="3.40.50.10140">
    <property type="entry name" value="Toll/interleukin-1 receptor homology (TIR) domain"/>
    <property type="match status" value="1"/>
</dbReference>
<comment type="caution">
    <text evidence="4">The sequence shown here is derived from an EMBL/GenBank/DDBJ whole genome shotgun (WGS) entry which is preliminary data.</text>
</comment>
<keyword evidence="5" id="KW-1185">Reference proteome</keyword>
<organism evidence="4 5">
    <name type="scientific">Microbacterium soli</name>
    <dbReference type="NCBI Taxonomy" id="446075"/>
    <lineage>
        <taxon>Bacteria</taxon>
        <taxon>Bacillati</taxon>
        <taxon>Actinomycetota</taxon>
        <taxon>Actinomycetes</taxon>
        <taxon>Micrococcales</taxon>
        <taxon>Microbacteriaceae</taxon>
        <taxon>Microbacterium</taxon>
    </lineage>
</organism>
<feature type="transmembrane region" description="Helical" evidence="2">
    <location>
        <begin position="195"/>
        <end position="217"/>
    </location>
</feature>
<feature type="domain" description="TIR" evidence="3">
    <location>
        <begin position="9"/>
        <end position="106"/>
    </location>
</feature>
<keyword evidence="2" id="KW-0472">Membrane</keyword>
<dbReference type="SUPFAM" id="SSF69304">
    <property type="entry name" value="Tricorn protease N-terminal domain"/>
    <property type="match status" value="1"/>
</dbReference>
<accession>A0ABP7NE39</accession>
<protein>
    <recommendedName>
        <fullName evidence="3">TIR domain-containing protein</fullName>
    </recommendedName>
</protein>
<evidence type="ECO:0000256" key="2">
    <source>
        <dbReference type="SAM" id="Phobius"/>
    </source>
</evidence>
<sequence>MAQSGYQAFISYSHSADGAFAPALQRGLQQFARSWRQRRAMEVFRDETGLAVDPDLWGAITTALDASEWFLLLASPQAAASHWVGQEIQHCLATKGADRILIVLTEGTLGWDADSGDFSAESDAAHPALRGLLTTAPRIIDLSWARQETELTLDNPRFRADIARIVALIRDEPVQQVADRDSTERRRTRTVVRSALGALATATAVAVVAATAAGVSWQAAAAERATAEAAAQTALAREFAAKSRSAQDPRAALALAVEAYALAPETAQTGALLAAISGPGADLVDLPPLLPDEYRPEQIRSSSSPGDAGGGRLSLATPTGSVVVDLSADDTWELPGRTHYLTPDGARAVGADGRIFGLGPDGAAEPLGTIPELGTEPVFAADGDAFVYRHDGAGGAELIVSDSAGRNVRSVPVPLGADGAGCSGEASSFAISPDGGRIAARIGPAWSAAPLRARLTTYAIGDDGLTELATTEVAGVGTVRFTDDGTALWVRDDAEVRILAPDTLETAGPSMSISRAGPLHYAHDALALAPADGCALPGIVHPPTMATIAELPAALEYAESGCYDTTAGSESRWLLGGSWVRTSAGLWPTDAARMLAIACDALDGAVSREEFIGFSAVDHAPIGCAGTGEDS</sequence>
<dbReference type="SUPFAM" id="SSF52200">
    <property type="entry name" value="Toll/Interleukin receptor TIR domain"/>
    <property type="match status" value="1"/>
</dbReference>
<dbReference type="RefSeq" id="WP_344819685.1">
    <property type="nucleotide sequence ID" value="NZ_BAABCP010000001.1"/>
</dbReference>
<dbReference type="Gene3D" id="2.120.10.30">
    <property type="entry name" value="TolB, C-terminal domain"/>
    <property type="match status" value="1"/>
</dbReference>
<evidence type="ECO:0000256" key="1">
    <source>
        <dbReference type="SAM" id="MobiDB-lite"/>
    </source>
</evidence>
<reference evidence="5" key="1">
    <citation type="journal article" date="2019" name="Int. J. Syst. Evol. Microbiol.">
        <title>The Global Catalogue of Microorganisms (GCM) 10K type strain sequencing project: providing services to taxonomists for standard genome sequencing and annotation.</title>
        <authorList>
            <consortium name="The Broad Institute Genomics Platform"/>
            <consortium name="The Broad Institute Genome Sequencing Center for Infectious Disease"/>
            <person name="Wu L."/>
            <person name="Ma J."/>
        </authorList>
    </citation>
    <scope>NUCLEOTIDE SEQUENCE [LARGE SCALE GENOMIC DNA]</scope>
    <source>
        <strain evidence="5">JCM 17024</strain>
    </source>
</reference>
<feature type="region of interest" description="Disordered" evidence="1">
    <location>
        <begin position="291"/>
        <end position="315"/>
    </location>
</feature>
<proteinExistence type="predicted"/>
<evidence type="ECO:0000259" key="3">
    <source>
        <dbReference type="Pfam" id="PF13676"/>
    </source>
</evidence>
<dbReference type="InterPro" id="IPR011042">
    <property type="entry name" value="6-blade_b-propeller_TolB-like"/>
</dbReference>
<evidence type="ECO:0000313" key="5">
    <source>
        <dbReference type="Proteomes" id="UP001501591"/>
    </source>
</evidence>
<keyword evidence="2" id="KW-1133">Transmembrane helix</keyword>
<dbReference type="EMBL" id="BAABCP010000001">
    <property type="protein sequence ID" value="GAA3944173.1"/>
    <property type="molecule type" value="Genomic_DNA"/>
</dbReference>
<evidence type="ECO:0000313" key="4">
    <source>
        <dbReference type="EMBL" id="GAA3944173.1"/>
    </source>
</evidence>
<name>A0ABP7NE39_9MICO</name>
<dbReference type="Proteomes" id="UP001501591">
    <property type="component" value="Unassembled WGS sequence"/>
</dbReference>
<gene>
    <name evidence="4" type="ORF">GCM10022383_22580</name>
</gene>